<feature type="region of interest" description="Disordered" evidence="1">
    <location>
        <begin position="1"/>
        <end position="107"/>
    </location>
</feature>
<sequence>GRRRRGRGQGGQVLPPRGRHLLRRPVRRRVGRPVAAGHRRARRALRRPVLGVRRRVGGAAGGQRPGGVPRPHARRPAADPGDPPRRRGALRGVRGLRRGGDRPRAHL</sequence>
<feature type="non-terminal residue" evidence="2">
    <location>
        <position position="107"/>
    </location>
</feature>
<feature type="compositionally biased region" description="Basic residues" evidence="1">
    <location>
        <begin position="86"/>
        <end position="97"/>
    </location>
</feature>
<name>A0A6J4IWW0_9ACTN</name>
<protein>
    <submittedName>
        <fullName evidence="2">Uncharacterized protein</fullName>
    </submittedName>
</protein>
<feature type="compositionally biased region" description="Basic residues" evidence="1">
    <location>
        <begin position="17"/>
        <end position="56"/>
    </location>
</feature>
<reference evidence="2" key="1">
    <citation type="submission" date="2020-02" db="EMBL/GenBank/DDBJ databases">
        <authorList>
            <person name="Meier V. D."/>
        </authorList>
    </citation>
    <scope>NUCLEOTIDE SEQUENCE</scope>
    <source>
        <strain evidence="2">AVDCRST_MAG52</strain>
    </source>
</reference>
<gene>
    <name evidence="2" type="ORF">AVDCRST_MAG52-2656</name>
</gene>
<evidence type="ECO:0000256" key="1">
    <source>
        <dbReference type="SAM" id="MobiDB-lite"/>
    </source>
</evidence>
<organism evidence="2">
    <name type="scientific">uncultured Blastococcus sp</name>
    <dbReference type="NCBI Taxonomy" id="217144"/>
    <lineage>
        <taxon>Bacteria</taxon>
        <taxon>Bacillati</taxon>
        <taxon>Actinomycetota</taxon>
        <taxon>Actinomycetes</taxon>
        <taxon>Geodermatophilales</taxon>
        <taxon>Geodermatophilaceae</taxon>
        <taxon>Blastococcus</taxon>
        <taxon>environmental samples</taxon>
    </lineage>
</organism>
<accession>A0A6J4IWW0</accession>
<evidence type="ECO:0000313" key="2">
    <source>
        <dbReference type="EMBL" id="CAA9262216.1"/>
    </source>
</evidence>
<dbReference type="EMBL" id="CADCTN010000190">
    <property type="protein sequence ID" value="CAA9262216.1"/>
    <property type="molecule type" value="Genomic_DNA"/>
</dbReference>
<dbReference type="AlphaFoldDB" id="A0A6J4IWW0"/>
<feature type="compositionally biased region" description="Basic and acidic residues" evidence="1">
    <location>
        <begin position="98"/>
        <end position="107"/>
    </location>
</feature>
<proteinExistence type="predicted"/>
<feature type="non-terminal residue" evidence="2">
    <location>
        <position position="1"/>
    </location>
</feature>